<feature type="compositionally biased region" description="Basic and acidic residues" evidence="3">
    <location>
        <begin position="982"/>
        <end position="996"/>
    </location>
</feature>
<feature type="compositionally biased region" description="Gly residues" evidence="3">
    <location>
        <begin position="1333"/>
        <end position="1342"/>
    </location>
</feature>
<gene>
    <name evidence="7" type="ORF">IAR55_001867</name>
</gene>
<feature type="compositionally biased region" description="Basic and acidic residues" evidence="3">
    <location>
        <begin position="12"/>
        <end position="26"/>
    </location>
</feature>
<sequence>MRQVQSIQSDDQQDRPKDSFRSKGAEMEVEEQFDWGPDGGVTAGSNSPNGAGRAGGHSYEQGQSRRPEPSNTPPSAFTFSFPPAHTTPARRRQHPPTTIPNFPSVNEAREPTPIIPFSPSPTQSPAPSSPFRSPDPPTSALPSASSSRTPGFSISLQQPFATPSGSGMQSPWHSLAASSGAPTPSLEGGPMGRSSPHLGYPFERLNIGGSWSGANLWGETGSGRRGSQDSSVAPGSSPSRDSSEAPSSPPPPPTGFLPPPAVRGLSAETLKRYKAMAASGSLPMAKGKSKDQGGKEDSPIVTTTNPSSESGLPPLPALLARRRGSLPKASAGQSLATPPGHIAKSPSPLASSSTPSPGPNKINPIPTKTLKGLLASPSTLILDVRPPSSFRSSHIPASHSLPIPSTLLRRPAFNIQKLTQMLSPSSMQVVGHWKEMRDIVLLDADSVTVPTGSVLDGLAGKFDREGFAGHLWFVKGGTTALKNSGDAPFVTDDEDEEKASGSSQDEVAPSPTKGLLAGRLGTRAFQQEMLESTGGGPNRRAPRPTGLSMPPATPGFDFRSNLFGISTSTANSAATERPGNAFHNLAISPAPHLNVGGFPNEAKRKLQPANPFFDNIRQNLELSHGGITERIPLNLPNTITSRAGMLPEFLRELVTMPERDSMDTLAKQFYELELSEQKRLQGVMEWHTKGSGAKLGLSEGNAKWAGQKESDVEEVRRLGEWTGETARDRDRDQEDYFPFSITAGVERGTKNRYKNIWPYDFSRVRLESPPDNDSDYINASFVQPRGTSRRYIATQGPLDATYRDFWTLVWEQDVRVIVMITKQYEGGLMKCGNYWNDQSYGPIRLHMVQQSGGEDHVQPPTTGFDFGAAAATPRSSSLAKPKDMNIKRIFELSRTDKPNEQPRKIVQIQCVGWPDFDVPETPDVLLNLIKEVDSAADDVAPNASRDRADQPPVLVHCSAGVGRTGSFIVVDAILDGLRRELRSRRSSEVSSTEEKPTTMSHSFSSSSPPGPSAPIGISPSKRAHSGESTKAVSFLTSPFFDSNSSSSENLSAPITVSPGSFGGAASKLANRPSPAGISQQEEEKMELDALPGREEGIDGHPIDPRFTAHRSTTAVSASSEGGGTRRPSLASFTNSSGNLSAEAMFAGPGAPMPITRSDARHRSPSPVSQMENPVLSVLEGMRVQRMSLVQTLRQYLFVHRAIIHHYFDMLEEEGMTGTTPDSTPFSRGNSVLATSSVSTGTTTASSSAGGTDDEGHIKRRASLTELQSEMGVEDDIGASLSKRPSFKKMRPDVIGMDGSPFSPKKGRMRSRSKLGMDAEQHDHIGTLNSGETGASGGPGTGVSGTSAGSGSA</sequence>
<feature type="compositionally biased region" description="Low complexity" evidence="3">
    <location>
        <begin position="1343"/>
        <end position="1352"/>
    </location>
</feature>
<dbReference type="Proteomes" id="UP001388673">
    <property type="component" value="Unassembled WGS sequence"/>
</dbReference>
<reference evidence="7 8" key="1">
    <citation type="journal article" date="2024" name="bioRxiv">
        <title>Comparative genomics of Cryptococcus and Kwoniella reveals pathogenesis evolution and contrasting karyotype dynamics via intercentromeric recombination or chromosome fusion.</title>
        <authorList>
            <person name="Coelho M.A."/>
            <person name="David-Palma M."/>
            <person name="Shea T."/>
            <person name="Bowers K."/>
            <person name="McGinley-Smith S."/>
            <person name="Mohammad A.W."/>
            <person name="Gnirke A."/>
            <person name="Yurkov A.M."/>
            <person name="Nowrousian M."/>
            <person name="Sun S."/>
            <person name="Cuomo C.A."/>
            <person name="Heitman J."/>
        </authorList>
    </citation>
    <scope>NUCLEOTIDE SEQUENCE [LARGE SCALE GENOMIC DNA]</scope>
    <source>
        <strain evidence="7 8">CBS 13917</strain>
    </source>
</reference>
<evidence type="ECO:0000259" key="4">
    <source>
        <dbReference type="PROSITE" id="PS50055"/>
    </source>
</evidence>
<dbReference type="PROSITE" id="PS50055">
    <property type="entry name" value="TYR_PHOSPHATASE_PTP"/>
    <property type="match status" value="1"/>
</dbReference>
<evidence type="ECO:0000256" key="2">
    <source>
        <dbReference type="ARBA" id="ARBA00013064"/>
    </source>
</evidence>
<dbReference type="InterPro" id="IPR016130">
    <property type="entry name" value="Tyr_Pase_AS"/>
</dbReference>
<name>A0AAW0Z3A9_9TREE</name>
<keyword evidence="8" id="KW-1185">Reference proteome</keyword>
<dbReference type="GeneID" id="92179126"/>
<evidence type="ECO:0000313" key="7">
    <source>
        <dbReference type="EMBL" id="KAK8864617.1"/>
    </source>
</evidence>
<feature type="compositionally biased region" description="Low complexity" evidence="3">
    <location>
        <begin position="1000"/>
        <end position="1020"/>
    </location>
</feature>
<feature type="compositionally biased region" description="Low complexity" evidence="3">
    <location>
        <begin position="345"/>
        <end position="355"/>
    </location>
</feature>
<dbReference type="SMART" id="SM00450">
    <property type="entry name" value="RHOD"/>
    <property type="match status" value="1"/>
</dbReference>
<protein>
    <recommendedName>
        <fullName evidence="2">protein-tyrosine-phosphatase</fullName>
        <ecNumber evidence="2">3.1.3.48</ecNumber>
    </recommendedName>
</protein>
<evidence type="ECO:0000259" key="6">
    <source>
        <dbReference type="PROSITE" id="PS50206"/>
    </source>
</evidence>
<dbReference type="PRINTS" id="PR00700">
    <property type="entry name" value="PRTYPHPHTASE"/>
</dbReference>
<evidence type="ECO:0000313" key="8">
    <source>
        <dbReference type="Proteomes" id="UP001388673"/>
    </source>
</evidence>
<proteinExistence type="inferred from homology"/>
<evidence type="ECO:0000259" key="5">
    <source>
        <dbReference type="PROSITE" id="PS50056"/>
    </source>
</evidence>
<feature type="compositionally biased region" description="Pro residues" evidence="3">
    <location>
        <begin position="247"/>
        <end position="261"/>
    </location>
</feature>
<feature type="compositionally biased region" description="Basic and acidic residues" evidence="3">
    <location>
        <begin position="1314"/>
        <end position="1324"/>
    </location>
</feature>
<accession>A0AAW0Z3A9</accession>
<dbReference type="PROSITE" id="PS00383">
    <property type="entry name" value="TYR_PHOSPHATASE_1"/>
    <property type="match status" value="1"/>
</dbReference>
<dbReference type="SMART" id="SM00194">
    <property type="entry name" value="PTPc"/>
    <property type="match status" value="1"/>
</dbReference>
<evidence type="ECO:0000256" key="1">
    <source>
        <dbReference type="ARBA" id="ARBA00009649"/>
    </source>
</evidence>
<dbReference type="Gene3D" id="3.90.190.10">
    <property type="entry name" value="Protein tyrosine phosphatase superfamily"/>
    <property type="match status" value="2"/>
</dbReference>
<dbReference type="Gene3D" id="3.40.250.10">
    <property type="entry name" value="Rhodanese-like domain"/>
    <property type="match status" value="1"/>
</dbReference>
<dbReference type="InterPro" id="IPR050348">
    <property type="entry name" value="Protein-Tyr_Phosphatase"/>
</dbReference>
<feature type="compositionally biased region" description="Pro residues" evidence="3">
    <location>
        <begin position="113"/>
        <end position="139"/>
    </location>
</feature>
<feature type="compositionally biased region" description="Low complexity" evidence="3">
    <location>
        <begin position="1233"/>
        <end position="1250"/>
    </location>
</feature>
<feature type="region of interest" description="Disordered" evidence="3">
    <location>
        <begin position="1215"/>
        <end position="1352"/>
    </location>
</feature>
<feature type="compositionally biased region" description="Low complexity" evidence="3">
    <location>
        <begin position="1"/>
        <end position="10"/>
    </location>
</feature>
<dbReference type="RefSeq" id="XP_066804913.1">
    <property type="nucleotide sequence ID" value="XM_066944990.1"/>
</dbReference>
<dbReference type="SUPFAM" id="SSF52799">
    <property type="entry name" value="(Phosphotyrosine protein) phosphatases II"/>
    <property type="match status" value="1"/>
</dbReference>
<dbReference type="EC" id="3.1.3.48" evidence="2"/>
<dbReference type="Pfam" id="PF00581">
    <property type="entry name" value="Rhodanese"/>
    <property type="match status" value="1"/>
</dbReference>
<feature type="compositionally biased region" description="Polar residues" evidence="3">
    <location>
        <begin position="1216"/>
        <end position="1232"/>
    </location>
</feature>
<feature type="region of interest" description="Disordered" evidence="3">
    <location>
        <begin position="1"/>
        <end position="367"/>
    </location>
</feature>
<feature type="domain" description="Tyrosine specific protein phosphatases" evidence="5">
    <location>
        <begin position="926"/>
        <end position="996"/>
    </location>
</feature>
<feature type="region of interest" description="Disordered" evidence="3">
    <location>
        <begin position="483"/>
        <end position="513"/>
    </location>
</feature>
<dbReference type="PANTHER" id="PTHR19134:SF561">
    <property type="entry name" value="PROTEIN TYROSINE PHOSPHATASE 36E, ISOFORM A"/>
    <property type="match status" value="1"/>
</dbReference>
<feature type="compositionally biased region" description="Polar residues" evidence="3">
    <location>
        <begin position="95"/>
        <end position="104"/>
    </location>
</feature>
<dbReference type="SUPFAM" id="SSF52821">
    <property type="entry name" value="Rhodanese/Cell cycle control phosphatase"/>
    <property type="match status" value="1"/>
</dbReference>
<dbReference type="InterPro" id="IPR000387">
    <property type="entry name" value="Tyr_Pase_dom"/>
</dbReference>
<dbReference type="InterPro" id="IPR029021">
    <property type="entry name" value="Prot-tyrosine_phosphatase-like"/>
</dbReference>
<comment type="caution">
    <text evidence="7">The sequence shown here is derived from an EMBL/GenBank/DDBJ whole genome shotgun (WGS) entry which is preliminary data.</text>
</comment>
<feature type="compositionally biased region" description="Low complexity" evidence="3">
    <location>
        <begin position="73"/>
        <end position="84"/>
    </location>
</feature>
<feature type="region of interest" description="Disordered" evidence="3">
    <location>
        <begin position="1063"/>
        <end position="1083"/>
    </location>
</feature>
<feature type="domain" description="Tyrosine-protein phosphatase" evidence="4">
    <location>
        <begin position="750"/>
        <end position="980"/>
    </location>
</feature>
<dbReference type="InterPro" id="IPR036873">
    <property type="entry name" value="Rhodanese-like_dom_sf"/>
</dbReference>
<feature type="domain" description="Rhodanese" evidence="6">
    <location>
        <begin position="375"/>
        <end position="490"/>
    </location>
</feature>
<feature type="compositionally biased region" description="Basic and acidic residues" evidence="3">
    <location>
        <begin position="288"/>
        <end position="298"/>
    </location>
</feature>
<dbReference type="Pfam" id="PF00102">
    <property type="entry name" value="Y_phosphatase"/>
    <property type="match status" value="1"/>
</dbReference>
<dbReference type="KEGG" id="kne:92179126"/>
<dbReference type="EMBL" id="JBCAWK010000003">
    <property type="protein sequence ID" value="KAK8864617.1"/>
    <property type="molecule type" value="Genomic_DNA"/>
</dbReference>
<dbReference type="SMART" id="SM00404">
    <property type="entry name" value="PTPc_motif"/>
    <property type="match status" value="1"/>
</dbReference>
<feature type="compositionally biased region" description="Low complexity" evidence="3">
    <location>
        <begin position="228"/>
        <end position="246"/>
    </location>
</feature>
<dbReference type="PROSITE" id="PS50206">
    <property type="entry name" value="RHODANESE_3"/>
    <property type="match status" value="1"/>
</dbReference>
<dbReference type="InterPro" id="IPR000242">
    <property type="entry name" value="PTP_cat"/>
</dbReference>
<organism evidence="7 8">
    <name type="scientific">Kwoniella newhampshirensis</name>
    <dbReference type="NCBI Taxonomy" id="1651941"/>
    <lineage>
        <taxon>Eukaryota</taxon>
        <taxon>Fungi</taxon>
        <taxon>Dikarya</taxon>
        <taxon>Basidiomycota</taxon>
        <taxon>Agaricomycotina</taxon>
        <taxon>Tremellomycetes</taxon>
        <taxon>Tremellales</taxon>
        <taxon>Cryptococcaceae</taxon>
        <taxon>Kwoniella</taxon>
    </lineage>
</organism>
<evidence type="ECO:0000256" key="3">
    <source>
        <dbReference type="SAM" id="MobiDB-lite"/>
    </source>
</evidence>
<comment type="similarity">
    <text evidence="1">Belongs to the protein-tyrosine phosphatase family. Non-receptor class subfamily.</text>
</comment>
<dbReference type="PROSITE" id="PS50056">
    <property type="entry name" value="TYR_PHOSPHATASE_2"/>
    <property type="match status" value="1"/>
</dbReference>
<dbReference type="InterPro" id="IPR003595">
    <property type="entry name" value="Tyr_Pase_cat"/>
</dbReference>
<dbReference type="GO" id="GO:0004725">
    <property type="term" value="F:protein tyrosine phosphatase activity"/>
    <property type="evidence" value="ECO:0007669"/>
    <property type="project" value="UniProtKB-EC"/>
</dbReference>
<feature type="compositionally biased region" description="Low complexity" evidence="3">
    <location>
        <begin position="140"/>
        <end position="150"/>
    </location>
</feature>
<dbReference type="InterPro" id="IPR001763">
    <property type="entry name" value="Rhodanese-like_dom"/>
</dbReference>
<feature type="region of interest" description="Disordered" evidence="3">
    <location>
        <begin position="982"/>
        <end position="1029"/>
    </location>
</feature>
<feature type="compositionally biased region" description="Polar residues" evidence="3">
    <location>
        <begin position="152"/>
        <end position="182"/>
    </location>
</feature>
<dbReference type="PANTHER" id="PTHR19134">
    <property type="entry name" value="RECEPTOR-TYPE TYROSINE-PROTEIN PHOSPHATASE"/>
    <property type="match status" value="1"/>
</dbReference>